<keyword evidence="3" id="KW-0472">Membrane</keyword>
<evidence type="ECO:0008006" key="6">
    <source>
        <dbReference type="Google" id="ProtNLM"/>
    </source>
</evidence>
<organism evidence="4 5">
    <name type="scientific">Anaeromyxobacter oryzae</name>
    <dbReference type="NCBI Taxonomy" id="2918170"/>
    <lineage>
        <taxon>Bacteria</taxon>
        <taxon>Pseudomonadati</taxon>
        <taxon>Myxococcota</taxon>
        <taxon>Myxococcia</taxon>
        <taxon>Myxococcales</taxon>
        <taxon>Cystobacterineae</taxon>
        <taxon>Anaeromyxobacteraceae</taxon>
        <taxon>Anaeromyxobacter</taxon>
    </lineage>
</organism>
<evidence type="ECO:0000256" key="3">
    <source>
        <dbReference type="SAM" id="Phobius"/>
    </source>
</evidence>
<keyword evidence="3" id="KW-0812">Transmembrane</keyword>
<dbReference type="Proteomes" id="UP001162891">
    <property type="component" value="Chromosome"/>
</dbReference>
<protein>
    <recommendedName>
        <fullName evidence="6">CDP-alcohol phosphatidyltransferase</fullName>
    </recommendedName>
</protein>
<dbReference type="PROSITE" id="PS00379">
    <property type="entry name" value="CDP_ALCOHOL_P_TRANSF"/>
    <property type="match status" value="1"/>
</dbReference>
<keyword evidence="1 2" id="KW-0808">Transferase</keyword>
<keyword evidence="5" id="KW-1185">Reference proteome</keyword>
<keyword evidence="3" id="KW-1133">Transmembrane helix</keyword>
<evidence type="ECO:0000313" key="5">
    <source>
        <dbReference type="Proteomes" id="UP001162891"/>
    </source>
</evidence>
<name>A0ABM7WUU6_9BACT</name>
<sequence>MSPRAMSDSAAVAILLHAALAAATVVAYVLARPPRPARLAGYRGLIAVLGGWAYWVTRPMHDAAARLGLTPNAVTAYGLVLNVLAGLAASQGAWGWAGVLLVWGSIGDLLDGELARSTGQQSPAGAFLDSNLDRVSEIALFAGFAVAFPDRAGVGWAVAALSGSVMVSYARARGEGLGVACPTFGLERPHRVVLLMAALLAAAFLEPVRAVALVEGACALIAVGAGATALGRMVVIHQLLRRGDAGAAAPGTPPEGAA</sequence>
<dbReference type="InterPro" id="IPR043130">
    <property type="entry name" value="CDP-OH_PTrfase_TM_dom"/>
</dbReference>
<evidence type="ECO:0000256" key="1">
    <source>
        <dbReference type="ARBA" id="ARBA00022679"/>
    </source>
</evidence>
<evidence type="ECO:0000313" key="4">
    <source>
        <dbReference type="EMBL" id="BDG03260.1"/>
    </source>
</evidence>
<gene>
    <name evidence="4" type="ORF">AMOR_22560</name>
</gene>
<accession>A0ABM7WUU6</accession>
<dbReference type="InterPro" id="IPR000462">
    <property type="entry name" value="CDP-OH_P_trans"/>
</dbReference>
<feature type="transmembrane region" description="Helical" evidence="3">
    <location>
        <begin position="37"/>
        <end position="55"/>
    </location>
</feature>
<comment type="similarity">
    <text evidence="2">Belongs to the CDP-alcohol phosphatidyltransferase class-I family.</text>
</comment>
<dbReference type="Pfam" id="PF01066">
    <property type="entry name" value="CDP-OH_P_transf"/>
    <property type="match status" value="1"/>
</dbReference>
<dbReference type="Gene3D" id="1.20.120.1760">
    <property type="match status" value="1"/>
</dbReference>
<reference evidence="5" key="1">
    <citation type="journal article" date="2022" name="Int. J. Syst. Evol. Microbiol.">
        <title>Anaeromyxobacter oryzae sp. nov., Anaeromyxobacter diazotrophicus sp. nov. and Anaeromyxobacter paludicola sp. nov., isolated from paddy soils.</title>
        <authorList>
            <person name="Itoh H."/>
            <person name="Xu Z."/>
            <person name="Mise K."/>
            <person name="Masuda Y."/>
            <person name="Ushijima N."/>
            <person name="Hayakawa C."/>
            <person name="Shiratori Y."/>
            <person name="Senoo K."/>
        </authorList>
    </citation>
    <scope>NUCLEOTIDE SEQUENCE [LARGE SCALE GENOMIC DNA]</scope>
    <source>
        <strain evidence="5">Red232</strain>
    </source>
</reference>
<evidence type="ECO:0000256" key="2">
    <source>
        <dbReference type="RuleBase" id="RU003750"/>
    </source>
</evidence>
<dbReference type="InterPro" id="IPR048254">
    <property type="entry name" value="CDP_ALCOHOL_P_TRANSF_CS"/>
</dbReference>
<dbReference type="EMBL" id="AP025591">
    <property type="protein sequence ID" value="BDG03260.1"/>
    <property type="molecule type" value="Genomic_DNA"/>
</dbReference>
<proteinExistence type="inferred from homology"/>